<dbReference type="EMBL" id="QXFT01002307">
    <property type="protein sequence ID" value="KAE9300348.1"/>
    <property type="molecule type" value="Genomic_DNA"/>
</dbReference>
<reference evidence="1 2" key="1">
    <citation type="submission" date="2018-08" db="EMBL/GenBank/DDBJ databases">
        <title>Genomic investigation of the strawberry pathogen Phytophthora fragariae indicates pathogenicity is determined by transcriptional variation in three key races.</title>
        <authorList>
            <person name="Adams T.M."/>
            <person name="Armitage A.D."/>
            <person name="Sobczyk M.K."/>
            <person name="Bates H.J."/>
            <person name="Dunwell J.M."/>
            <person name="Nellist C.F."/>
            <person name="Harrison R.J."/>
        </authorList>
    </citation>
    <scope>NUCLEOTIDE SEQUENCE [LARGE SCALE GENOMIC DNA]</scope>
    <source>
        <strain evidence="1 2">SCRP333</strain>
    </source>
</reference>
<sequence>MAASSLSRGSYLLVFPEDLNGSITSPVYAKISNARGTSVTALLDADGDEWGPTVRLPRTTALGRKVDSTDAEGEKLGTWVRQAVCAKTDGHFRYGQVTGYSESNLIISTKSGPVETSKADICDSVYPVVAMVMGCHEFPLDSWSYDQLDEIHDAIMDRLLNPASTTATISVAQLMHGLLPEVSPAYDRMYTWIDPCTGKRPSLASACNQLRLLHRRREECSG</sequence>
<protein>
    <submittedName>
        <fullName evidence="1">Uncharacterized protein</fullName>
    </submittedName>
</protein>
<comment type="caution">
    <text evidence="1">The sequence shown here is derived from an EMBL/GenBank/DDBJ whole genome shotgun (WGS) entry which is preliminary data.</text>
</comment>
<keyword evidence="2" id="KW-1185">Reference proteome</keyword>
<evidence type="ECO:0000313" key="1">
    <source>
        <dbReference type="EMBL" id="KAE9300348.1"/>
    </source>
</evidence>
<accession>A0A6A4DCW7</accession>
<proteinExistence type="predicted"/>
<evidence type="ECO:0000313" key="2">
    <source>
        <dbReference type="Proteomes" id="UP000434957"/>
    </source>
</evidence>
<dbReference type="AlphaFoldDB" id="A0A6A4DCW7"/>
<organism evidence="1 2">
    <name type="scientific">Phytophthora rubi</name>
    <dbReference type="NCBI Taxonomy" id="129364"/>
    <lineage>
        <taxon>Eukaryota</taxon>
        <taxon>Sar</taxon>
        <taxon>Stramenopiles</taxon>
        <taxon>Oomycota</taxon>
        <taxon>Peronosporomycetes</taxon>
        <taxon>Peronosporales</taxon>
        <taxon>Peronosporaceae</taxon>
        <taxon>Phytophthora</taxon>
    </lineage>
</organism>
<gene>
    <name evidence="1" type="ORF">PR003_g22770</name>
</gene>
<dbReference type="Proteomes" id="UP000434957">
    <property type="component" value="Unassembled WGS sequence"/>
</dbReference>
<name>A0A6A4DCW7_9STRA</name>